<dbReference type="EMBL" id="WFKJ01000016">
    <property type="protein sequence ID" value="KAB7891531.1"/>
    <property type="molecule type" value="Genomic_DNA"/>
</dbReference>
<dbReference type="RefSeq" id="WP_152189551.1">
    <property type="nucleotide sequence ID" value="NZ_WFKJ01000016.1"/>
</dbReference>
<organism evidence="1 2">
    <name type="scientific">Poseidonibacter ostreae</name>
    <dbReference type="NCBI Taxonomy" id="2654171"/>
    <lineage>
        <taxon>Bacteria</taxon>
        <taxon>Pseudomonadati</taxon>
        <taxon>Campylobacterota</taxon>
        <taxon>Epsilonproteobacteria</taxon>
        <taxon>Campylobacterales</taxon>
        <taxon>Arcobacteraceae</taxon>
        <taxon>Poseidonibacter</taxon>
    </lineage>
</organism>
<evidence type="ECO:0000313" key="2">
    <source>
        <dbReference type="Proteomes" id="UP000461010"/>
    </source>
</evidence>
<name>A0ABQ6VQ59_9BACT</name>
<comment type="caution">
    <text evidence="1">The sequence shown here is derived from an EMBL/GenBank/DDBJ whole genome shotgun (WGS) entry which is preliminary data.</text>
</comment>
<reference evidence="1 2" key="1">
    <citation type="submission" date="2019-10" db="EMBL/GenBank/DDBJ databases">
        <title>Poseidonibacter ostreae sp. nov., isolated from the gut of the Ostrea denselamellosa.</title>
        <authorList>
            <person name="Choi A."/>
        </authorList>
    </citation>
    <scope>NUCLEOTIDE SEQUENCE [LARGE SCALE GENOMIC DNA]</scope>
    <source>
        <strain evidence="1 2">SJOD-M-5</strain>
    </source>
</reference>
<protein>
    <submittedName>
        <fullName evidence="1">Uncharacterized protein</fullName>
    </submittedName>
</protein>
<accession>A0ABQ6VQ59</accession>
<gene>
    <name evidence="1" type="ORF">GBG18_06620</name>
</gene>
<proteinExistence type="predicted"/>
<keyword evidence="2" id="KW-1185">Reference proteome</keyword>
<dbReference type="Proteomes" id="UP000461010">
    <property type="component" value="Unassembled WGS sequence"/>
</dbReference>
<evidence type="ECO:0000313" key="1">
    <source>
        <dbReference type="EMBL" id="KAB7891531.1"/>
    </source>
</evidence>
<sequence>MANDGVKKFQEKRTLIVIDLITEACRLLINKKENITALKIKEKIVKIAKKRKIENKYLVDEQSIMRNSKYKLIVDTFKKEQTKKTIAPKNIEEMNQFNLRDKFDMITQDYLELLDEKKLFEKLYLDNKLEIQRLEKLFKTKNINHNENKMDLEKSIEIIGIINVLLEKGPLIINKNEKNVIIKSYSQKEDDRFEFTEKEWKTL</sequence>